<reference evidence="1 2" key="1">
    <citation type="submission" date="2015-10" db="EMBL/GenBank/DDBJ databases">
        <title>Draft genomes sequences of Candida glabrata isolates 1A, 1B, 2A, 2B, 3A and 3B.</title>
        <authorList>
            <person name="Haavelsrud O.E."/>
            <person name="Gaustad P."/>
        </authorList>
    </citation>
    <scope>NUCLEOTIDE SEQUENCE [LARGE SCALE GENOMIC DNA]</scope>
    <source>
        <strain evidence="1">910700640</strain>
    </source>
</reference>
<dbReference type="VEuPathDB" id="FungiDB:B1J91_B03201g"/>
<dbReference type="VEuPathDB" id="FungiDB:GW608_B03025"/>
<dbReference type="AlphaFoldDB" id="A0A0W0CV76"/>
<dbReference type="OrthoDB" id="4070108at2759"/>
<organism evidence="1 2">
    <name type="scientific">Candida glabrata</name>
    <name type="common">Yeast</name>
    <name type="synonym">Torulopsis glabrata</name>
    <dbReference type="NCBI Taxonomy" id="5478"/>
    <lineage>
        <taxon>Eukaryota</taxon>
        <taxon>Fungi</taxon>
        <taxon>Dikarya</taxon>
        <taxon>Ascomycota</taxon>
        <taxon>Saccharomycotina</taxon>
        <taxon>Saccharomycetes</taxon>
        <taxon>Saccharomycetales</taxon>
        <taxon>Saccharomycetaceae</taxon>
        <taxon>Nakaseomyces</taxon>
    </lineage>
</organism>
<comment type="caution">
    <text evidence="1">The sequence shown here is derived from an EMBL/GenBank/DDBJ whole genome shotgun (WGS) entry which is preliminary data.</text>
</comment>
<dbReference type="VEuPathDB" id="FungiDB:CAGL0B03201g"/>
<dbReference type="PhylomeDB" id="A0A0W0CV76"/>
<gene>
    <name evidence="1" type="ORF">AO440_000296</name>
</gene>
<dbReference type="VEuPathDB" id="FungiDB:GVI51_B03091"/>
<name>A0A0W0CV76_CANGB</name>
<sequence>MSGETVYVRGENGEVVRLSQVLACEDSKELVNYFWGIQDSRMVKFKCSETIADNLKVEVFLGNTHIKSGMPFYIVEFNDSDEEFSVWRSDGQWGADEAVVQGWYDTLHGNHRSAKKTKSDDWREFVGTKRMQEHPNKIELENSLKKLNVDWSNCNASVFWKEIDNHCRVDAKQASKHATASTEGFHHIVLLALIKAELSKNKHVIKNQIDAFHARMSRKHRFRKSRKDSIMESISEDSCEDEEMIRVRSLSPNYTTATHSPRAVEDIDNETSKQIMSNFNMLFKPIVENFEDVYLDKYSKYPERKRRKQATNRVSKIK</sequence>
<accession>A0A0W0CV76</accession>
<proteinExistence type="predicted"/>
<dbReference type="EMBL" id="LLZZ01000119">
    <property type="protein sequence ID" value="KTB03507.1"/>
    <property type="molecule type" value="Genomic_DNA"/>
</dbReference>
<dbReference type="Proteomes" id="UP000054886">
    <property type="component" value="Unassembled WGS sequence"/>
</dbReference>
<dbReference type="OMA" id="MEELYVY"/>
<evidence type="ECO:0000313" key="1">
    <source>
        <dbReference type="EMBL" id="KTB03507.1"/>
    </source>
</evidence>
<protein>
    <submittedName>
        <fullName evidence="1">Uncharacterized protein</fullName>
    </submittedName>
</protein>
<dbReference type="VEuPathDB" id="FungiDB:GWK60_B03025"/>
<evidence type="ECO:0000313" key="2">
    <source>
        <dbReference type="Proteomes" id="UP000054886"/>
    </source>
</evidence>